<keyword evidence="3" id="KW-0732">Signal</keyword>
<feature type="chain" id="PRO_5036467548" evidence="3">
    <location>
        <begin position="26"/>
        <end position="266"/>
    </location>
</feature>
<accession>A0A8W7PXZ7</accession>
<feature type="signal peptide" evidence="3">
    <location>
        <begin position="1"/>
        <end position="25"/>
    </location>
</feature>
<dbReference type="Proteomes" id="UP000075882">
    <property type="component" value="Unassembled WGS sequence"/>
</dbReference>
<evidence type="ECO:0000256" key="3">
    <source>
        <dbReference type="SAM" id="SignalP"/>
    </source>
</evidence>
<evidence type="ECO:0000256" key="2">
    <source>
        <dbReference type="SAM" id="MobiDB-lite"/>
    </source>
</evidence>
<feature type="compositionally biased region" description="Low complexity" evidence="2">
    <location>
        <begin position="87"/>
        <end position="99"/>
    </location>
</feature>
<feature type="coiled-coil region" evidence="1">
    <location>
        <begin position="222"/>
        <end position="249"/>
    </location>
</feature>
<evidence type="ECO:0000256" key="1">
    <source>
        <dbReference type="SAM" id="Coils"/>
    </source>
</evidence>
<keyword evidence="1" id="KW-0175">Coiled coil</keyword>
<feature type="region of interest" description="Disordered" evidence="2">
    <location>
        <begin position="61"/>
        <end position="107"/>
    </location>
</feature>
<name>A0A8W7PXZ7_ANOCL</name>
<sequence>MKCTDLTLLLWCLVFVFVLPRPGACEGIEKVSYLLQYGPGVHTVFEQQDTSDKTVVDMKDRVAPTTTTPSTLTSKQTSESSLGSKASSTTNSRSFESSTVSHVNTGELHPTTGVIESVQTDASPLQTRVNSTVPAGNTQAPKINTVGHEQPRPAAIAVGSTAPEPDRRRNQCRSPVTVLQKLPPLPLPPTLPTFGAFLRSDVMVNLKPRELRTLMSTYIGLIEAYKSFNQQQKRNIAHLEEELARHQLITGRTERLRNTRVEILSK</sequence>
<organism evidence="4">
    <name type="scientific">Anopheles coluzzii</name>
    <name type="common">African malaria mosquito</name>
    <dbReference type="NCBI Taxonomy" id="1518534"/>
    <lineage>
        <taxon>Eukaryota</taxon>
        <taxon>Metazoa</taxon>
        <taxon>Ecdysozoa</taxon>
        <taxon>Arthropoda</taxon>
        <taxon>Hexapoda</taxon>
        <taxon>Insecta</taxon>
        <taxon>Pterygota</taxon>
        <taxon>Neoptera</taxon>
        <taxon>Endopterygota</taxon>
        <taxon>Diptera</taxon>
        <taxon>Nematocera</taxon>
        <taxon>Culicoidea</taxon>
        <taxon>Culicidae</taxon>
        <taxon>Anophelinae</taxon>
        <taxon>Anopheles</taxon>
    </lineage>
</organism>
<evidence type="ECO:0000313" key="4">
    <source>
        <dbReference type="EnsemblMetazoa" id="ACOM039604-PA.1"/>
    </source>
</evidence>
<dbReference type="AlphaFoldDB" id="A0A8W7PXZ7"/>
<reference evidence="4" key="1">
    <citation type="submission" date="2022-08" db="UniProtKB">
        <authorList>
            <consortium name="EnsemblMetazoa"/>
        </authorList>
    </citation>
    <scope>IDENTIFICATION</scope>
</reference>
<protein>
    <submittedName>
        <fullName evidence="4">Uncharacterized protein</fullName>
    </submittedName>
</protein>
<feature type="compositionally biased region" description="Low complexity" evidence="2">
    <location>
        <begin position="65"/>
        <end position="78"/>
    </location>
</feature>
<dbReference type="EnsemblMetazoa" id="ACOM039604-RA">
    <property type="protein sequence ID" value="ACOM039604-PA.1"/>
    <property type="gene ID" value="ACOM039604"/>
</dbReference>
<proteinExistence type="predicted"/>